<feature type="transmembrane region" description="Helical" evidence="1">
    <location>
        <begin position="6"/>
        <end position="27"/>
    </location>
</feature>
<keyword evidence="1" id="KW-1133">Transmembrane helix</keyword>
<dbReference type="AlphaFoldDB" id="A0A2X0WBV5"/>
<dbReference type="RefSeq" id="WP_146740868.1">
    <property type="nucleotide sequence ID" value="NZ_UAPV01000009.1"/>
</dbReference>
<name>A0A2X0WBV5_9GAMM</name>
<organism evidence="2 3">
    <name type="scientific">Anaerobiospirillum thomasii</name>
    <dbReference type="NCBI Taxonomy" id="179995"/>
    <lineage>
        <taxon>Bacteria</taxon>
        <taxon>Pseudomonadati</taxon>
        <taxon>Pseudomonadota</taxon>
        <taxon>Gammaproteobacteria</taxon>
        <taxon>Aeromonadales</taxon>
        <taxon>Succinivibrionaceae</taxon>
        <taxon>Anaerobiospirillum</taxon>
    </lineage>
</organism>
<keyword evidence="1" id="KW-0812">Transmembrane</keyword>
<gene>
    <name evidence="2" type="ORF">NCTC13093_02606</name>
</gene>
<dbReference type="Proteomes" id="UP000250086">
    <property type="component" value="Unassembled WGS sequence"/>
</dbReference>
<reference evidence="2 3" key="1">
    <citation type="submission" date="2018-06" db="EMBL/GenBank/DDBJ databases">
        <authorList>
            <consortium name="Pathogen Informatics"/>
            <person name="Doyle S."/>
        </authorList>
    </citation>
    <scope>NUCLEOTIDE SEQUENCE [LARGE SCALE GENOMIC DNA]</scope>
    <source>
        <strain evidence="2 3">NCTC13093</strain>
    </source>
</reference>
<dbReference type="InterPro" id="IPR037272">
    <property type="entry name" value="SNS_sf"/>
</dbReference>
<evidence type="ECO:0000313" key="2">
    <source>
        <dbReference type="EMBL" id="SPT78968.1"/>
    </source>
</evidence>
<keyword evidence="1" id="KW-0472">Membrane</keyword>
<dbReference type="SUPFAM" id="SSF161070">
    <property type="entry name" value="SNF-like"/>
    <property type="match status" value="1"/>
</dbReference>
<keyword evidence="3" id="KW-1185">Reference proteome</keyword>
<feature type="transmembrane region" description="Helical" evidence="1">
    <location>
        <begin position="39"/>
        <end position="59"/>
    </location>
</feature>
<dbReference type="EMBL" id="UAPV01000009">
    <property type="protein sequence ID" value="SPT78968.1"/>
    <property type="molecule type" value="Genomic_DNA"/>
</dbReference>
<sequence>MLATPSVQFLCTLFVVLLSFSVCAFGLRRGVERITKPIMLMLFGLLIFLAARSFTLPGFEAGMSYY</sequence>
<evidence type="ECO:0000256" key="1">
    <source>
        <dbReference type="SAM" id="Phobius"/>
    </source>
</evidence>
<evidence type="ECO:0000313" key="3">
    <source>
        <dbReference type="Proteomes" id="UP000250086"/>
    </source>
</evidence>
<protein>
    <submittedName>
        <fullName evidence="2">Uncharacterized protein</fullName>
    </submittedName>
</protein>
<accession>A0A2X0WBV5</accession>
<proteinExistence type="predicted"/>